<organism evidence="1">
    <name type="scientific">Anguilla anguilla</name>
    <name type="common">European freshwater eel</name>
    <name type="synonym">Muraena anguilla</name>
    <dbReference type="NCBI Taxonomy" id="7936"/>
    <lineage>
        <taxon>Eukaryota</taxon>
        <taxon>Metazoa</taxon>
        <taxon>Chordata</taxon>
        <taxon>Craniata</taxon>
        <taxon>Vertebrata</taxon>
        <taxon>Euteleostomi</taxon>
        <taxon>Actinopterygii</taxon>
        <taxon>Neopterygii</taxon>
        <taxon>Teleostei</taxon>
        <taxon>Anguilliformes</taxon>
        <taxon>Anguillidae</taxon>
        <taxon>Anguilla</taxon>
    </lineage>
</organism>
<dbReference type="AlphaFoldDB" id="A0A0E9WEC1"/>
<sequence length="34" mass="3944">MDFNNQSEFGMSLFYDYMILIRGNDNSATAKHRG</sequence>
<evidence type="ECO:0000313" key="1">
    <source>
        <dbReference type="EMBL" id="JAH87905.1"/>
    </source>
</evidence>
<protein>
    <submittedName>
        <fullName evidence="1">Uncharacterized protein</fullName>
    </submittedName>
</protein>
<reference evidence="1" key="1">
    <citation type="submission" date="2014-11" db="EMBL/GenBank/DDBJ databases">
        <authorList>
            <person name="Amaro Gonzalez C."/>
        </authorList>
    </citation>
    <scope>NUCLEOTIDE SEQUENCE</scope>
</reference>
<accession>A0A0E9WEC1</accession>
<name>A0A0E9WEC1_ANGAN</name>
<proteinExistence type="predicted"/>
<dbReference type="EMBL" id="GBXM01020672">
    <property type="protein sequence ID" value="JAH87905.1"/>
    <property type="molecule type" value="Transcribed_RNA"/>
</dbReference>
<reference evidence="1" key="2">
    <citation type="journal article" date="2015" name="Fish Shellfish Immunol.">
        <title>Early steps in the European eel (Anguilla anguilla)-Vibrio vulnificus interaction in the gills: Role of the RtxA13 toxin.</title>
        <authorList>
            <person name="Callol A."/>
            <person name="Pajuelo D."/>
            <person name="Ebbesson L."/>
            <person name="Teles M."/>
            <person name="MacKenzie S."/>
            <person name="Amaro C."/>
        </authorList>
    </citation>
    <scope>NUCLEOTIDE SEQUENCE</scope>
</reference>